<dbReference type="Proteomes" id="UP000308886">
    <property type="component" value="Unassembled WGS sequence"/>
</dbReference>
<dbReference type="EMBL" id="SRZC01000001">
    <property type="protein sequence ID" value="TGX84198.1"/>
    <property type="molecule type" value="Genomic_DNA"/>
</dbReference>
<name>A0AC61QVK2_9BACT</name>
<accession>A0AC61QVK2</accession>
<proteinExistence type="predicted"/>
<comment type="caution">
    <text evidence="1">The sequence shown here is derived from an EMBL/GenBank/DDBJ whole genome shotgun (WGS) entry which is preliminary data.</text>
</comment>
<reference evidence="1" key="1">
    <citation type="submission" date="2019-04" db="EMBL/GenBank/DDBJ databases">
        <title>Microbes associate with the intestines of laboratory mice.</title>
        <authorList>
            <person name="Navarre W."/>
            <person name="Wong E."/>
            <person name="Huang K."/>
            <person name="Tropini C."/>
            <person name="Ng K."/>
            <person name="Yu B."/>
        </authorList>
    </citation>
    <scope>NUCLEOTIDE SEQUENCE</scope>
    <source>
        <strain evidence="1">NM73_A23</strain>
    </source>
</reference>
<keyword evidence="2" id="KW-1185">Reference proteome</keyword>
<evidence type="ECO:0000313" key="1">
    <source>
        <dbReference type="EMBL" id="TGX84198.1"/>
    </source>
</evidence>
<gene>
    <name evidence="1" type="ORF">E5358_00750</name>
</gene>
<sequence>MAIVPAASSCEMLHTAASVVFFLLLAVLFIAAMIDSSTVYRRNYWDILIGFIGVFNGFFFESREHAIFWMAYMFFMLIDKKDNARK</sequence>
<evidence type="ECO:0000313" key="2">
    <source>
        <dbReference type="Proteomes" id="UP000308886"/>
    </source>
</evidence>
<protein>
    <submittedName>
        <fullName evidence="1">Uncharacterized protein</fullName>
    </submittedName>
</protein>
<organism evidence="1 2">
    <name type="scientific">Palleniella muris</name>
    <dbReference type="NCBI Taxonomy" id="3038145"/>
    <lineage>
        <taxon>Bacteria</taxon>
        <taxon>Pseudomonadati</taxon>
        <taxon>Bacteroidota</taxon>
        <taxon>Bacteroidia</taxon>
        <taxon>Bacteroidales</taxon>
        <taxon>Prevotellaceae</taxon>
        <taxon>Palleniella</taxon>
    </lineage>
</organism>